<dbReference type="EMBL" id="JAVIJP010000032">
    <property type="protein sequence ID" value="KAL3631760.1"/>
    <property type="molecule type" value="Genomic_DNA"/>
</dbReference>
<evidence type="ECO:0000313" key="9">
    <source>
        <dbReference type="EMBL" id="KAL3631760.1"/>
    </source>
</evidence>
<gene>
    <name evidence="9" type="ORF">CASFOL_024744</name>
</gene>
<dbReference type="AlphaFoldDB" id="A0ABD3CP79"/>
<evidence type="ECO:0000256" key="2">
    <source>
        <dbReference type="ARBA" id="ARBA00008834"/>
    </source>
</evidence>
<comment type="subcellular location">
    <subcellularLocation>
        <location evidence="1">Secreted</location>
        <location evidence="1">Cell wall</location>
    </subcellularLocation>
</comment>
<keyword evidence="5 8" id="KW-0378">Hydrolase</keyword>
<organism evidence="9 10">
    <name type="scientific">Castilleja foliolosa</name>
    <dbReference type="NCBI Taxonomy" id="1961234"/>
    <lineage>
        <taxon>Eukaryota</taxon>
        <taxon>Viridiplantae</taxon>
        <taxon>Streptophyta</taxon>
        <taxon>Embryophyta</taxon>
        <taxon>Tracheophyta</taxon>
        <taxon>Spermatophyta</taxon>
        <taxon>Magnoliopsida</taxon>
        <taxon>eudicotyledons</taxon>
        <taxon>Gunneridae</taxon>
        <taxon>Pentapetalae</taxon>
        <taxon>asterids</taxon>
        <taxon>lamiids</taxon>
        <taxon>Lamiales</taxon>
        <taxon>Orobanchaceae</taxon>
        <taxon>Pedicularideae</taxon>
        <taxon>Castillejinae</taxon>
        <taxon>Castilleja</taxon>
    </lineage>
</organism>
<proteinExistence type="inferred from homology"/>
<evidence type="ECO:0000256" key="8">
    <source>
        <dbReference type="RuleBase" id="RU361169"/>
    </source>
</evidence>
<accession>A0ABD3CP79</accession>
<dbReference type="Pfam" id="PF00295">
    <property type="entry name" value="Glyco_hydro_28"/>
    <property type="match status" value="1"/>
</dbReference>
<dbReference type="Gene3D" id="2.160.20.10">
    <property type="entry name" value="Single-stranded right-handed beta-helix, Pectin lyase-like"/>
    <property type="match status" value="1"/>
</dbReference>
<evidence type="ECO:0000256" key="4">
    <source>
        <dbReference type="ARBA" id="ARBA00022525"/>
    </source>
</evidence>
<evidence type="ECO:0000313" key="10">
    <source>
        <dbReference type="Proteomes" id="UP001632038"/>
    </source>
</evidence>
<comment type="caution">
    <text evidence="9">The sequence shown here is derived from an EMBL/GenBank/DDBJ whole genome shotgun (WGS) entry which is preliminary data.</text>
</comment>
<dbReference type="GO" id="GO:0071555">
    <property type="term" value="P:cell wall organization"/>
    <property type="evidence" value="ECO:0007669"/>
    <property type="project" value="UniProtKB-KW"/>
</dbReference>
<evidence type="ECO:0000256" key="5">
    <source>
        <dbReference type="ARBA" id="ARBA00022801"/>
    </source>
</evidence>
<dbReference type="PANTHER" id="PTHR31375">
    <property type="match status" value="1"/>
</dbReference>
<evidence type="ECO:0000256" key="7">
    <source>
        <dbReference type="ARBA" id="ARBA00023316"/>
    </source>
</evidence>
<protein>
    <recommendedName>
        <fullName evidence="11">Polygalacturonase</fullName>
    </recommendedName>
</protein>
<dbReference type="InterPro" id="IPR012334">
    <property type="entry name" value="Pectin_lyas_fold"/>
</dbReference>
<dbReference type="InterPro" id="IPR000743">
    <property type="entry name" value="Glyco_hydro_28"/>
</dbReference>
<evidence type="ECO:0008006" key="11">
    <source>
        <dbReference type="Google" id="ProtNLM"/>
    </source>
</evidence>
<keyword evidence="4" id="KW-0964">Secreted</keyword>
<keyword evidence="6 8" id="KW-0326">Glycosidase</keyword>
<dbReference type="GO" id="GO:0016798">
    <property type="term" value="F:hydrolase activity, acting on glycosyl bonds"/>
    <property type="evidence" value="ECO:0007669"/>
    <property type="project" value="UniProtKB-KW"/>
</dbReference>
<reference evidence="10" key="1">
    <citation type="journal article" date="2024" name="IScience">
        <title>Strigolactones Initiate the Formation of Haustorium-like Structures in Castilleja.</title>
        <authorList>
            <person name="Buerger M."/>
            <person name="Peterson D."/>
            <person name="Chory J."/>
        </authorList>
    </citation>
    <scope>NUCLEOTIDE SEQUENCE [LARGE SCALE GENOMIC DNA]</scope>
</reference>
<dbReference type="InterPro" id="IPR011050">
    <property type="entry name" value="Pectin_lyase_fold/virulence"/>
</dbReference>
<keyword evidence="3" id="KW-0134">Cell wall</keyword>
<keyword evidence="7" id="KW-0961">Cell wall biogenesis/degradation</keyword>
<comment type="similarity">
    <text evidence="2 8">Belongs to the glycosyl hydrolase 28 family.</text>
</comment>
<dbReference type="Proteomes" id="UP001632038">
    <property type="component" value="Unassembled WGS sequence"/>
</dbReference>
<sequence length="313" mass="33430">MSCPFVLASLQETREVKHTISAKRDMVFVQDYHHLIGSLTLLCMANCVLGASLNTFNVMSYGAVGDGIVDDSQALLKAWRAACESEAKSTTPVVLIPPKRTFLLSPLTFNGPCKLSPIYMLVSGRIVAPVKTGWRGNQKNAWMIFSNVRGLVVKGKGVIDGQGPSWWPLKPCFHDPANGIICKGPTGMIFRRCDGLRLDGFSKVNGPGSHILIMATNGAIVTNLRIIAPGDSPNTDAIDISSSTRVQIRNCFIATGDDCIAIGAGSSNIDVSGITCGPGHGIRVLENERTVVQERVGGGFSRRVMSPVSGLFG</sequence>
<dbReference type="SUPFAM" id="SSF51126">
    <property type="entry name" value="Pectin lyase-like"/>
    <property type="match status" value="1"/>
</dbReference>
<evidence type="ECO:0000256" key="1">
    <source>
        <dbReference type="ARBA" id="ARBA00004191"/>
    </source>
</evidence>
<keyword evidence="10" id="KW-1185">Reference proteome</keyword>
<name>A0ABD3CP79_9LAMI</name>
<evidence type="ECO:0000256" key="3">
    <source>
        <dbReference type="ARBA" id="ARBA00022512"/>
    </source>
</evidence>
<evidence type="ECO:0000256" key="6">
    <source>
        <dbReference type="ARBA" id="ARBA00023295"/>
    </source>
</evidence>